<dbReference type="EMBL" id="FAVB01000002">
    <property type="protein sequence ID" value="CUU77012.1"/>
    <property type="molecule type" value="Genomic_DNA"/>
</dbReference>
<dbReference type="PROSITE" id="PS51340">
    <property type="entry name" value="MOSC"/>
    <property type="match status" value="1"/>
</dbReference>
<dbReference type="SUPFAM" id="SSF50800">
    <property type="entry name" value="PK beta-barrel domain-like"/>
    <property type="match status" value="1"/>
</dbReference>
<dbReference type="InterPro" id="IPR052353">
    <property type="entry name" value="Benzoxazolinone_Detox_Enz"/>
</dbReference>
<dbReference type="GO" id="GO:0003824">
    <property type="term" value="F:catalytic activity"/>
    <property type="evidence" value="ECO:0007669"/>
    <property type="project" value="InterPro"/>
</dbReference>
<dbReference type="Proteomes" id="UP000052237">
    <property type="component" value="Unassembled WGS sequence"/>
</dbReference>
<dbReference type="RefSeq" id="WP_059431825.1">
    <property type="nucleotide sequence ID" value="NZ_FAVB01000002.1"/>
</dbReference>
<dbReference type="InterPro" id="IPR005302">
    <property type="entry name" value="MoCF_Sase_C"/>
</dbReference>
<accession>A0A0S4RVW1</accession>
<dbReference type="InterPro" id="IPR011037">
    <property type="entry name" value="Pyrv_Knase-like_insert_dom_sf"/>
</dbReference>
<gene>
    <name evidence="2" type="primary">yiiM</name>
    <name evidence="2" type="ORF">ERS686654_00820</name>
</gene>
<dbReference type="GO" id="GO:0030151">
    <property type="term" value="F:molybdenum ion binding"/>
    <property type="evidence" value="ECO:0007669"/>
    <property type="project" value="InterPro"/>
</dbReference>
<sequence>MKLHSLHIGKLQRVEEGKNIKVVFETGMLKDSINGEVFCTQMGFIGDCVSDTKNHGGLEKAVFANSLQNYAIWSKYLKKDMKIGFMGENLCIDGLDENKVCVGDIHKIGSLVLQVSQPRKPCFKISGVWDDKGFTKEIFKTGLTGWYYRVLEAGSTKRGDEIEIVKKDEVCMSIMEVNMLFYDPKNHLNLMDKFKRLKTLSSGWESVIAKRIKGVYDNSYMSEL</sequence>
<evidence type="ECO:0000313" key="3">
    <source>
        <dbReference type="Proteomes" id="UP000052237"/>
    </source>
</evidence>
<dbReference type="AlphaFoldDB" id="A0A0S4RVW1"/>
<dbReference type="Gene3D" id="2.40.33.20">
    <property type="entry name" value="PK beta-barrel domain-like"/>
    <property type="match status" value="1"/>
</dbReference>
<dbReference type="Pfam" id="PF03473">
    <property type="entry name" value="MOSC"/>
    <property type="match status" value="1"/>
</dbReference>
<evidence type="ECO:0000313" key="2">
    <source>
        <dbReference type="EMBL" id="CUU77012.1"/>
    </source>
</evidence>
<dbReference type="PANTHER" id="PTHR30212">
    <property type="entry name" value="PROTEIN YIIM"/>
    <property type="match status" value="1"/>
</dbReference>
<evidence type="ECO:0000259" key="1">
    <source>
        <dbReference type="PROSITE" id="PS51340"/>
    </source>
</evidence>
<proteinExistence type="predicted"/>
<keyword evidence="3" id="KW-1185">Reference proteome</keyword>
<dbReference type="PANTHER" id="PTHR30212:SF2">
    <property type="entry name" value="PROTEIN YIIM"/>
    <property type="match status" value="1"/>
</dbReference>
<name>A0A0S4RVW1_CAMHY</name>
<comment type="caution">
    <text evidence="2">The sequence shown here is derived from an EMBL/GenBank/DDBJ whole genome shotgun (WGS) entry which is preliminary data.</text>
</comment>
<feature type="domain" description="MOSC" evidence="1">
    <location>
        <begin position="31"/>
        <end position="165"/>
    </location>
</feature>
<organism evidence="2 3">
    <name type="scientific">Campylobacter hyointestinalis subsp. hyointestinalis</name>
    <dbReference type="NCBI Taxonomy" id="91352"/>
    <lineage>
        <taxon>Bacteria</taxon>
        <taxon>Pseudomonadati</taxon>
        <taxon>Campylobacterota</taxon>
        <taxon>Epsilonproteobacteria</taxon>
        <taxon>Campylobacterales</taxon>
        <taxon>Campylobacteraceae</taxon>
        <taxon>Campylobacter</taxon>
    </lineage>
</organism>
<reference evidence="2 3" key="1">
    <citation type="submission" date="2015-11" db="EMBL/GenBank/DDBJ databases">
        <authorList>
            <consortium name="Pathogen Informatics"/>
        </authorList>
    </citation>
    <scope>NUCLEOTIDE SEQUENCE [LARGE SCALE GENOMIC DNA]</scope>
    <source>
        <strain evidence="2 3">006A-0059</strain>
    </source>
</reference>
<protein>
    <submittedName>
        <fullName evidence="2">Mosc domain-containing protein</fullName>
    </submittedName>
</protein>
<dbReference type="GO" id="GO:0030170">
    <property type="term" value="F:pyridoxal phosphate binding"/>
    <property type="evidence" value="ECO:0007669"/>
    <property type="project" value="InterPro"/>
</dbReference>